<feature type="binding site" evidence="6">
    <location>
        <position position="170"/>
    </location>
    <ligand>
        <name>NAD(+)</name>
        <dbReference type="ChEBI" id="CHEBI:57540"/>
    </ligand>
</feature>
<proteinExistence type="inferred from homology"/>
<dbReference type="Gene3D" id="2.60.200.30">
    <property type="entry name" value="Probable inorganic polyphosphate/atp-NAD kinase, domain 2"/>
    <property type="match status" value="1"/>
</dbReference>
<keyword evidence="1 6" id="KW-0808">Transferase</keyword>
<dbReference type="Pfam" id="PF01513">
    <property type="entry name" value="NAD_kinase"/>
    <property type="match status" value="1"/>
</dbReference>
<comment type="cofactor">
    <cofactor evidence="6">
        <name>a divalent metal cation</name>
        <dbReference type="ChEBI" id="CHEBI:60240"/>
    </cofactor>
</comment>
<keyword evidence="2 6" id="KW-0418">Kinase</keyword>
<dbReference type="RefSeq" id="WP_262400664.1">
    <property type="nucleotide sequence ID" value="NZ_JACRTB010000023.1"/>
</dbReference>
<keyword evidence="4 6" id="KW-0520">NAD</keyword>
<keyword evidence="8" id="KW-1185">Reference proteome</keyword>
<keyword evidence="6" id="KW-0963">Cytoplasm</keyword>
<evidence type="ECO:0000256" key="2">
    <source>
        <dbReference type="ARBA" id="ARBA00022777"/>
    </source>
</evidence>
<organism evidence="7 8">
    <name type="scientific">Yanshouia hominis</name>
    <dbReference type="NCBI Taxonomy" id="2763673"/>
    <lineage>
        <taxon>Bacteria</taxon>
        <taxon>Bacillati</taxon>
        <taxon>Bacillota</taxon>
        <taxon>Clostridia</taxon>
        <taxon>Eubacteriales</taxon>
        <taxon>Oscillospiraceae</taxon>
        <taxon>Yanshouia</taxon>
    </lineage>
</organism>
<evidence type="ECO:0000256" key="6">
    <source>
        <dbReference type="HAMAP-Rule" id="MF_00361"/>
    </source>
</evidence>
<evidence type="ECO:0000313" key="7">
    <source>
        <dbReference type="EMBL" id="MBC8577200.1"/>
    </source>
</evidence>
<evidence type="ECO:0000256" key="5">
    <source>
        <dbReference type="ARBA" id="ARBA00047925"/>
    </source>
</evidence>
<comment type="similarity">
    <text evidence="6">Belongs to the NAD kinase family.</text>
</comment>
<protein>
    <recommendedName>
        <fullName evidence="6">NAD kinase</fullName>
        <ecNumber evidence="6">2.7.1.23</ecNumber>
    </recommendedName>
    <alternativeName>
        <fullName evidence="6">ATP-dependent NAD kinase</fullName>
    </alternativeName>
</protein>
<dbReference type="GO" id="GO:0016301">
    <property type="term" value="F:kinase activity"/>
    <property type="evidence" value="ECO:0007669"/>
    <property type="project" value="UniProtKB-KW"/>
</dbReference>
<evidence type="ECO:0000256" key="1">
    <source>
        <dbReference type="ARBA" id="ARBA00022679"/>
    </source>
</evidence>
<dbReference type="Pfam" id="PF20143">
    <property type="entry name" value="NAD_kinase_C"/>
    <property type="match status" value="1"/>
</dbReference>
<feature type="binding site" evidence="6">
    <location>
        <begin position="140"/>
        <end position="141"/>
    </location>
    <ligand>
        <name>NAD(+)</name>
        <dbReference type="ChEBI" id="CHEBI:57540"/>
    </ligand>
</feature>
<dbReference type="InterPro" id="IPR017438">
    <property type="entry name" value="ATP-NAD_kinase_N"/>
</dbReference>
<dbReference type="InterPro" id="IPR016064">
    <property type="entry name" value="NAD/diacylglycerol_kinase_sf"/>
</dbReference>
<keyword evidence="3 6" id="KW-0521">NADP</keyword>
<comment type="function">
    <text evidence="6">Involved in the regulation of the intracellular balance of NAD and NADP, and is a key enzyme in the biosynthesis of NADP. Catalyzes specifically the phosphorylation on 2'-hydroxyl of the adenosine moiety of NAD to yield NADP.</text>
</comment>
<feature type="binding site" evidence="6">
    <location>
        <begin position="68"/>
        <end position="69"/>
    </location>
    <ligand>
        <name>NAD(+)</name>
        <dbReference type="ChEBI" id="CHEBI:57540"/>
    </ligand>
</feature>
<dbReference type="PANTHER" id="PTHR20275">
    <property type="entry name" value="NAD KINASE"/>
    <property type="match status" value="1"/>
</dbReference>
<dbReference type="InterPro" id="IPR002504">
    <property type="entry name" value="NADK"/>
</dbReference>
<comment type="caution">
    <text evidence="6">Lacks conserved residue(s) required for the propagation of feature annotation.</text>
</comment>
<feature type="binding site" evidence="6">
    <location>
        <position position="151"/>
    </location>
    <ligand>
        <name>NAD(+)</name>
        <dbReference type="ChEBI" id="CHEBI:57540"/>
    </ligand>
</feature>
<keyword evidence="6" id="KW-0547">Nucleotide-binding</keyword>
<dbReference type="Proteomes" id="UP000658131">
    <property type="component" value="Unassembled WGS sequence"/>
</dbReference>
<sequence length="284" mass="30995">MMILIFPNLRLSDAGRCVRAAVDELRRCGLTPAMTCRDADALGIHGILTGETGDLLFRCDLIIAIGGDGTIFHQAAVAMRCDKPILGINSGRLGFLSQLEANDLSPLAKLATGDYVIENRMVLRMTAYRQGETITSFAINDVVISRSHLGRTIDLDVRCGNDQIGEYRADGILFATPTGSTAYSLSAGGPIIDPSLESIIMTPICPHSLASRSIVFNSDKILIVRPTMPDADTQLCAIVDGTPVDHMEGIEYVTVEKSEYVSRFLCFKDRSFYQTLNQKMKLRG</sequence>
<evidence type="ECO:0000313" key="8">
    <source>
        <dbReference type="Proteomes" id="UP000658131"/>
    </source>
</evidence>
<evidence type="ECO:0000256" key="3">
    <source>
        <dbReference type="ARBA" id="ARBA00022857"/>
    </source>
</evidence>
<dbReference type="InterPro" id="IPR017437">
    <property type="entry name" value="ATP-NAD_kinase_PpnK-typ_C"/>
</dbReference>
<dbReference type="Gene3D" id="3.40.50.10330">
    <property type="entry name" value="Probable inorganic polyphosphate/atp-NAD kinase, domain 1"/>
    <property type="match status" value="1"/>
</dbReference>
<keyword evidence="6" id="KW-0067">ATP-binding</keyword>
<name>A0ABR7NLF3_9FIRM</name>
<dbReference type="EC" id="2.7.1.23" evidence="6"/>
<feature type="binding site" evidence="6">
    <location>
        <begin position="181"/>
        <end position="186"/>
    </location>
    <ligand>
        <name>NAD(+)</name>
        <dbReference type="ChEBI" id="CHEBI:57540"/>
    </ligand>
</feature>
<dbReference type="SUPFAM" id="SSF111331">
    <property type="entry name" value="NAD kinase/diacylglycerol kinase-like"/>
    <property type="match status" value="1"/>
</dbReference>
<dbReference type="HAMAP" id="MF_00361">
    <property type="entry name" value="NAD_kinase"/>
    <property type="match status" value="1"/>
</dbReference>
<dbReference type="EMBL" id="JACRTB010000023">
    <property type="protein sequence ID" value="MBC8577200.1"/>
    <property type="molecule type" value="Genomic_DNA"/>
</dbReference>
<accession>A0ABR7NLF3</accession>
<comment type="catalytic activity">
    <reaction evidence="5 6">
        <text>NAD(+) + ATP = ADP + NADP(+) + H(+)</text>
        <dbReference type="Rhea" id="RHEA:18629"/>
        <dbReference type="ChEBI" id="CHEBI:15378"/>
        <dbReference type="ChEBI" id="CHEBI:30616"/>
        <dbReference type="ChEBI" id="CHEBI:57540"/>
        <dbReference type="ChEBI" id="CHEBI:58349"/>
        <dbReference type="ChEBI" id="CHEBI:456216"/>
        <dbReference type="EC" id="2.7.1.23"/>
    </reaction>
</comment>
<comment type="caution">
    <text evidence="7">The sequence shown here is derived from an EMBL/GenBank/DDBJ whole genome shotgun (WGS) entry which is preliminary data.</text>
</comment>
<reference evidence="7 8" key="1">
    <citation type="submission" date="2020-08" db="EMBL/GenBank/DDBJ databases">
        <title>Genome public.</title>
        <authorList>
            <person name="Liu C."/>
            <person name="Sun Q."/>
        </authorList>
    </citation>
    <scope>NUCLEOTIDE SEQUENCE [LARGE SCALE GENOMIC DNA]</scope>
    <source>
        <strain evidence="7 8">BX1</strain>
    </source>
</reference>
<feature type="binding site" evidence="6">
    <location>
        <position position="168"/>
    </location>
    <ligand>
        <name>NAD(+)</name>
        <dbReference type="ChEBI" id="CHEBI:57540"/>
    </ligand>
</feature>
<dbReference type="PANTHER" id="PTHR20275:SF0">
    <property type="entry name" value="NAD KINASE"/>
    <property type="match status" value="1"/>
</dbReference>
<feature type="binding site" evidence="6">
    <location>
        <position position="73"/>
    </location>
    <ligand>
        <name>NAD(+)</name>
        <dbReference type="ChEBI" id="CHEBI:57540"/>
    </ligand>
</feature>
<gene>
    <name evidence="6" type="primary">nadK</name>
    <name evidence="7" type="ORF">H8717_12380</name>
</gene>
<comment type="subcellular location">
    <subcellularLocation>
        <location evidence="6">Cytoplasm</location>
    </subcellularLocation>
</comment>
<evidence type="ECO:0000256" key="4">
    <source>
        <dbReference type="ARBA" id="ARBA00023027"/>
    </source>
</evidence>
<feature type="active site" description="Proton acceptor" evidence="6">
    <location>
        <position position="68"/>
    </location>
</feature>